<evidence type="ECO:0000313" key="4">
    <source>
        <dbReference type="Proteomes" id="UP001647436"/>
    </source>
</evidence>
<comment type="caution">
    <text evidence="3">The sequence shown here is derived from an EMBL/GenBank/DDBJ whole genome shotgun (WGS) entry which is preliminary data.</text>
</comment>
<keyword evidence="1" id="KW-0732">Signal</keyword>
<dbReference type="InterPro" id="IPR015168">
    <property type="entry name" value="SsuA/THI5"/>
</dbReference>
<dbReference type="PANTHER" id="PTHR31528:SF3">
    <property type="entry name" value="THIAMINE BIOSYNTHESIS PROTEIN HI_0357-RELATED"/>
    <property type="match status" value="1"/>
</dbReference>
<feature type="signal peptide" evidence="1">
    <location>
        <begin position="1"/>
        <end position="27"/>
    </location>
</feature>
<evidence type="ECO:0000256" key="1">
    <source>
        <dbReference type="SAM" id="SignalP"/>
    </source>
</evidence>
<reference evidence="3 4" key="1">
    <citation type="submission" date="2020-03" db="EMBL/GenBank/DDBJ databases">
        <title>The role of nitrogen metabolism on polyethylene biodegradation.</title>
        <authorList>
            <person name="Peixoto J."/>
            <person name="Vizzotto C.S."/>
            <person name="Ramos A."/>
            <person name="Alves G."/>
            <person name="Steindorff A."/>
            <person name="Kruger R."/>
        </authorList>
    </citation>
    <scope>NUCLEOTIDE SEQUENCE [LARGE SCALE GENOMIC DNA]</scope>
    <source>
        <strain evidence="3 4">PE63</strain>
    </source>
</reference>
<keyword evidence="4" id="KW-1185">Reference proteome</keyword>
<dbReference type="SUPFAM" id="SSF53850">
    <property type="entry name" value="Periplasmic binding protein-like II"/>
    <property type="match status" value="1"/>
</dbReference>
<dbReference type="PANTHER" id="PTHR31528">
    <property type="entry name" value="4-AMINO-5-HYDROXYMETHYL-2-METHYLPYRIMIDINE PHOSPHATE SYNTHASE THI11-RELATED"/>
    <property type="match status" value="1"/>
</dbReference>
<sequence>MMKTARFLKPLTCAAMLACGLSGLGHADEKFVYMTNWYAQAEHGGFYQAVATGLYKKHGLDVSIKMGGPQVNITQMMAAGQADCVMGSSDLQMVQMREGGVPVTTVAAVFQKDPQVLIAHEDVKRFEDLKGKTILIAASAQRGYWPWLKAKYGFTDSQTRPYTFNIQPFLVDKNSAQQGYLTSEPFAIQKAGVKANTLMFSDQGFPAYATTISCMDKTVKERSKAVQAFVTASMEGWKSYLADPAPANALIKKDNPNMTDEQLAYSVGKLKEMNMVAGGDAARLGIGVMTDARVKASYDFLVSARLIDPAKVKQADAYNLSLIQNIKVLP</sequence>
<dbReference type="Pfam" id="PF09084">
    <property type="entry name" value="NMT1"/>
    <property type="match status" value="1"/>
</dbReference>
<name>A0ABS5LTA9_9BURK</name>
<dbReference type="RefSeq" id="WP_211457363.1">
    <property type="nucleotide sequence ID" value="NZ_JAANES010000002.1"/>
</dbReference>
<feature type="chain" id="PRO_5046386175" description="SsuA/THI5-like domain-containing protein" evidence="1">
    <location>
        <begin position="28"/>
        <end position="330"/>
    </location>
</feature>
<feature type="domain" description="SsuA/THI5-like" evidence="2">
    <location>
        <begin position="41"/>
        <end position="246"/>
    </location>
</feature>
<protein>
    <recommendedName>
        <fullName evidence="2">SsuA/THI5-like domain-containing protein</fullName>
    </recommendedName>
</protein>
<accession>A0ABS5LTA9</accession>
<dbReference type="Gene3D" id="3.40.190.10">
    <property type="entry name" value="Periplasmic binding protein-like II"/>
    <property type="match status" value="2"/>
</dbReference>
<organism evidence="3 4">
    <name type="scientific">Comamonas brasiliensis</name>
    <dbReference type="NCBI Taxonomy" id="1812482"/>
    <lineage>
        <taxon>Bacteria</taxon>
        <taxon>Pseudomonadati</taxon>
        <taxon>Pseudomonadota</taxon>
        <taxon>Betaproteobacteria</taxon>
        <taxon>Burkholderiales</taxon>
        <taxon>Comamonadaceae</taxon>
        <taxon>Comamonas</taxon>
    </lineage>
</organism>
<dbReference type="EMBL" id="JAANES010000002">
    <property type="protein sequence ID" value="MBS3019724.1"/>
    <property type="molecule type" value="Genomic_DNA"/>
</dbReference>
<dbReference type="Proteomes" id="UP001647436">
    <property type="component" value="Unassembled WGS sequence"/>
</dbReference>
<evidence type="ECO:0000313" key="3">
    <source>
        <dbReference type="EMBL" id="MBS3019724.1"/>
    </source>
</evidence>
<dbReference type="InterPro" id="IPR027939">
    <property type="entry name" value="NMT1/THI5"/>
</dbReference>
<proteinExistence type="predicted"/>
<evidence type="ECO:0000259" key="2">
    <source>
        <dbReference type="Pfam" id="PF09084"/>
    </source>
</evidence>
<gene>
    <name evidence="3" type="ORF">DJFAAGMI_02470</name>
</gene>